<dbReference type="SMART" id="SM00347">
    <property type="entry name" value="HTH_MARR"/>
    <property type="match status" value="1"/>
</dbReference>
<evidence type="ECO:0000256" key="1">
    <source>
        <dbReference type="ARBA" id="ARBA00023015"/>
    </source>
</evidence>
<dbReference type="PRINTS" id="PR00598">
    <property type="entry name" value="HTHMARR"/>
</dbReference>
<reference evidence="6" key="1">
    <citation type="submission" date="2017-05" db="EMBL/GenBank/DDBJ databases">
        <title>Complete and WGS of Bordetella genogroups.</title>
        <authorList>
            <person name="Spilker T."/>
            <person name="Lipuma J."/>
        </authorList>
    </citation>
    <scope>NUCLEOTIDE SEQUENCE [LARGE SCALE GENOMIC DNA]</scope>
    <source>
        <strain evidence="6">AU8256</strain>
    </source>
</reference>
<dbReference type="SUPFAM" id="SSF46785">
    <property type="entry name" value="Winged helix' DNA-binding domain"/>
    <property type="match status" value="1"/>
</dbReference>
<name>A0A261VRT3_9BORD</name>
<comment type="caution">
    <text evidence="5">The sequence shown here is derived from an EMBL/GenBank/DDBJ whole genome shotgun (WGS) entry which is preliminary data.</text>
</comment>
<gene>
    <name evidence="5" type="ORF">CAL24_15365</name>
</gene>
<evidence type="ECO:0000256" key="3">
    <source>
        <dbReference type="ARBA" id="ARBA00023163"/>
    </source>
</evidence>
<keyword evidence="1" id="KW-0805">Transcription regulation</keyword>
<dbReference type="InterPro" id="IPR000835">
    <property type="entry name" value="HTH_MarR-typ"/>
</dbReference>
<dbReference type="PROSITE" id="PS50995">
    <property type="entry name" value="HTH_MARR_2"/>
    <property type="match status" value="1"/>
</dbReference>
<dbReference type="InterPro" id="IPR036390">
    <property type="entry name" value="WH_DNA-bd_sf"/>
</dbReference>
<dbReference type="PANTHER" id="PTHR33164">
    <property type="entry name" value="TRANSCRIPTIONAL REGULATOR, MARR FAMILY"/>
    <property type="match status" value="1"/>
</dbReference>
<dbReference type="AlphaFoldDB" id="A0A261VRT3"/>
<dbReference type="RefSeq" id="WP_094807129.1">
    <property type="nucleotide sequence ID" value="NZ_NEVT01000006.1"/>
</dbReference>
<organism evidence="5 6">
    <name type="scientific">Bordetella genomosp. 2</name>
    <dbReference type="NCBI Taxonomy" id="1983456"/>
    <lineage>
        <taxon>Bacteria</taxon>
        <taxon>Pseudomonadati</taxon>
        <taxon>Pseudomonadota</taxon>
        <taxon>Betaproteobacteria</taxon>
        <taxon>Burkholderiales</taxon>
        <taxon>Alcaligenaceae</taxon>
        <taxon>Bordetella</taxon>
    </lineage>
</organism>
<proteinExistence type="predicted"/>
<dbReference type="Proteomes" id="UP000215633">
    <property type="component" value="Unassembled WGS sequence"/>
</dbReference>
<evidence type="ECO:0000256" key="2">
    <source>
        <dbReference type="ARBA" id="ARBA00023125"/>
    </source>
</evidence>
<evidence type="ECO:0000259" key="4">
    <source>
        <dbReference type="PROSITE" id="PS50995"/>
    </source>
</evidence>
<keyword evidence="2" id="KW-0238">DNA-binding</keyword>
<dbReference type="GO" id="GO:0003677">
    <property type="term" value="F:DNA binding"/>
    <property type="evidence" value="ECO:0007669"/>
    <property type="project" value="UniProtKB-KW"/>
</dbReference>
<keyword evidence="3" id="KW-0804">Transcription</keyword>
<dbReference type="Gene3D" id="1.10.10.10">
    <property type="entry name" value="Winged helix-like DNA-binding domain superfamily/Winged helix DNA-binding domain"/>
    <property type="match status" value="1"/>
</dbReference>
<dbReference type="PROSITE" id="PS01117">
    <property type="entry name" value="HTH_MARR_1"/>
    <property type="match status" value="1"/>
</dbReference>
<evidence type="ECO:0000313" key="6">
    <source>
        <dbReference type="Proteomes" id="UP000215633"/>
    </source>
</evidence>
<protein>
    <submittedName>
        <fullName evidence="5">MarR family transcriptional regulator</fullName>
    </submittedName>
</protein>
<accession>A0A261VRT3</accession>
<dbReference type="GO" id="GO:0006950">
    <property type="term" value="P:response to stress"/>
    <property type="evidence" value="ECO:0007669"/>
    <property type="project" value="TreeGrafter"/>
</dbReference>
<dbReference type="InterPro" id="IPR039422">
    <property type="entry name" value="MarR/SlyA-like"/>
</dbReference>
<dbReference type="InterPro" id="IPR036388">
    <property type="entry name" value="WH-like_DNA-bd_sf"/>
</dbReference>
<dbReference type="Pfam" id="PF01047">
    <property type="entry name" value="MarR"/>
    <property type="match status" value="1"/>
</dbReference>
<dbReference type="EMBL" id="NEVT01000006">
    <property type="protein sequence ID" value="OZI76501.1"/>
    <property type="molecule type" value="Genomic_DNA"/>
</dbReference>
<dbReference type="GO" id="GO:0003700">
    <property type="term" value="F:DNA-binding transcription factor activity"/>
    <property type="evidence" value="ECO:0007669"/>
    <property type="project" value="InterPro"/>
</dbReference>
<evidence type="ECO:0000313" key="5">
    <source>
        <dbReference type="EMBL" id="OZI76501.1"/>
    </source>
</evidence>
<sequence>MRDHVDFVLTQWHYQCPGLDVSAMAVFSRLFRLHTLAAREVDAAFRRHGLHQGEFDVLATLYRAGPPHTLNPQALVSALLLSSGAMTNRLDRLEQAGLLARHPNPDDRRGVMVSLTPRGLRVTKAVLGDYLDELERLLAPLAAADRKQLATLLRRLLAGHDSHAPGAIAAASPKS</sequence>
<feature type="domain" description="HTH marR-type" evidence="4">
    <location>
        <begin position="27"/>
        <end position="158"/>
    </location>
</feature>
<keyword evidence="6" id="KW-1185">Reference proteome</keyword>
<dbReference type="InterPro" id="IPR023187">
    <property type="entry name" value="Tscrpt_reg_MarR-type_CS"/>
</dbReference>
<dbReference type="PANTHER" id="PTHR33164:SF104">
    <property type="entry name" value="TRANSCRIPTIONAL REGULATORY PROTEIN"/>
    <property type="match status" value="1"/>
</dbReference>